<dbReference type="Pfam" id="PF09343">
    <property type="entry name" value="DUF2460"/>
    <property type="match status" value="1"/>
</dbReference>
<evidence type="ECO:0000313" key="5">
    <source>
        <dbReference type="Proteomes" id="UP000435243"/>
    </source>
</evidence>
<dbReference type="InterPro" id="IPR057102">
    <property type="entry name" value="NCTSP_N"/>
</dbReference>
<dbReference type="Pfam" id="PF23845">
    <property type="entry name" value="TIM-barrel_NCTSP"/>
    <property type="match status" value="1"/>
</dbReference>
<evidence type="ECO:0000259" key="1">
    <source>
        <dbReference type="Pfam" id="PF09343"/>
    </source>
</evidence>
<reference evidence="4 5" key="1">
    <citation type="submission" date="2019-12" db="EMBL/GenBank/DDBJ databases">
        <title>Genomic-based taxomic classification of the family Erythrobacteraceae.</title>
        <authorList>
            <person name="Xu L."/>
        </authorList>
    </citation>
    <scope>NUCLEOTIDE SEQUENCE [LARGE SCALE GENOMIC DNA]</scope>
    <source>
        <strain evidence="4 5">JCM 16339</strain>
    </source>
</reference>
<feature type="domain" description="Non-contractile tail sheath N-terminal" evidence="2">
    <location>
        <begin position="17"/>
        <end position="207"/>
    </location>
</feature>
<dbReference type="OrthoDB" id="1685145at2"/>
<dbReference type="InterPro" id="IPR011740">
    <property type="entry name" value="DUF2460"/>
</dbReference>
<evidence type="ECO:0000259" key="2">
    <source>
        <dbReference type="Pfam" id="PF23844"/>
    </source>
</evidence>
<comment type="caution">
    <text evidence="4">The sequence shown here is derived from an EMBL/GenBank/DDBJ whole genome shotgun (WGS) entry which is preliminary data.</text>
</comment>
<feature type="domain" description="DUF2460" evidence="1">
    <location>
        <begin position="576"/>
        <end position="777"/>
    </location>
</feature>
<protein>
    <submittedName>
        <fullName evidence="4">TIGR02217 family protein</fullName>
    </submittedName>
</protein>
<dbReference type="Pfam" id="PF23844">
    <property type="entry name" value="NCTSP_N"/>
    <property type="match status" value="1"/>
</dbReference>
<feature type="domain" description="Non-contractile tail sheath TIM barrel" evidence="3">
    <location>
        <begin position="212"/>
        <end position="557"/>
    </location>
</feature>
<dbReference type="AlphaFoldDB" id="A0A844ZIN5"/>
<proteinExistence type="predicted"/>
<evidence type="ECO:0000259" key="3">
    <source>
        <dbReference type="Pfam" id="PF23845"/>
    </source>
</evidence>
<accession>A0A844ZIN5</accession>
<gene>
    <name evidence="4" type="ORF">GRI32_00075</name>
</gene>
<dbReference type="NCBIfam" id="TIGR02217">
    <property type="entry name" value="chp_TIGR02217"/>
    <property type="match status" value="1"/>
</dbReference>
<keyword evidence="5" id="KW-1185">Reference proteome</keyword>
<sequence length="780" mass="86958">MAFWLARQRDGQNSDFIQRFDPRFWTIDFPRPMMACVYVTGPDSLRVDLEIHHRDALAGLIWESEDTLDHPLLAYDTDRDYSRTTLRFRWKSEGVLPLDAVHGPTLTIEGEDAAGNPRSWYVRLWNYAEGSPTDALVTLPFSQLAGGWDIAAAPDPVEPSRIDRMFISLVPPAYDPADPGLLASRVNGWVELSEIACEGDRPMLPIGDIMIPPHDTRIATAYDDSYNQTPTRLMRNIRGLGYRDEILHYLGMSHYYRLKRQADGTLLANHPRLTCVPAINWLRALFISGREQGYDVILSYSYELLAQHCPPDWMQRAHDGSPALTGWEPPSALLSPVNSAVDTHLRELGLQLARLQVEAGLPVKIQIGEPWWWVNSDFEPCIYDANMRSILDPAVPDITDMRADLSEAQKAALSLAGARLGTSTESIRNDIKDAQGPEAELLLLAFTPTILHLEMPDMPLLNLPDVWQHPQFDRLQLEDYDWLTSGAEALRRQAYETMQATLQYPLENQDYLAGFVLNAEDAESHWQLIDAGLDEAIARGVPRRFVWALPQVCRDGYTRLPTPPPDEEEDDMEAFDDVIYPLALGRDAAVSPEFSTAIVLTASGHERRNSQWSDARLRFDVGPGIRSENELGTLIRFFRARRGAARGFRLSDPFDFSSNVMTGTPGMLDQNIGTGDGLTASFQLTKSYGEVADPQIRPITRPRAETIQVAIDGVASSAWLLDQGGKIVFIIAPPAGSTITAGFLFDVPVRFAEDRLDVAGANFAAGEAPSVPLIEIREAV</sequence>
<dbReference type="RefSeq" id="WP_160589104.1">
    <property type="nucleotide sequence ID" value="NZ_BAAAFP010000002.1"/>
</dbReference>
<dbReference type="EMBL" id="WTYY01000001">
    <property type="protein sequence ID" value="MXO87132.1"/>
    <property type="molecule type" value="Genomic_DNA"/>
</dbReference>
<organism evidence="4 5">
    <name type="scientific">Alteraurantiacibacter aestuarii</name>
    <dbReference type="NCBI Taxonomy" id="650004"/>
    <lineage>
        <taxon>Bacteria</taxon>
        <taxon>Pseudomonadati</taxon>
        <taxon>Pseudomonadota</taxon>
        <taxon>Alphaproteobacteria</taxon>
        <taxon>Sphingomonadales</taxon>
        <taxon>Erythrobacteraceae</taxon>
        <taxon>Alteraurantiacibacter</taxon>
    </lineage>
</organism>
<dbReference type="Proteomes" id="UP000435243">
    <property type="component" value="Unassembled WGS sequence"/>
</dbReference>
<dbReference type="InterPro" id="IPR057122">
    <property type="entry name" value="TIM-barrel_NCTSP"/>
</dbReference>
<evidence type="ECO:0000313" key="4">
    <source>
        <dbReference type="EMBL" id="MXO87132.1"/>
    </source>
</evidence>
<name>A0A844ZIN5_9SPHN</name>